<dbReference type="InterPro" id="IPR011990">
    <property type="entry name" value="TPR-like_helical_dom_sf"/>
</dbReference>
<dbReference type="AlphaFoldDB" id="A0A4S3KFR6"/>
<dbReference type="InterPro" id="IPR043128">
    <property type="entry name" value="Rev_trsase/Diguanyl_cyclase"/>
</dbReference>
<dbReference type="PANTHER" id="PTHR45138:SF9">
    <property type="entry name" value="DIGUANYLATE CYCLASE DGCM-RELATED"/>
    <property type="match status" value="1"/>
</dbReference>
<comment type="caution">
    <text evidence="7">The sequence shown here is derived from an EMBL/GenBank/DDBJ whole genome shotgun (WGS) entry which is preliminary data.</text>
</comment>
<feature type="chain" id="PRO_5020813174" description="diguanylate cyclase" evidence="5">
    <location>
        <begin position="27"/>
        <end position="740"/>
    </location>
</feature>
<evidence type="ECO:0000313" key="7">
    <source>
        <dbReference type="EMBL" id="THD06784.1"/>
    </source>
</evidence>
<evidence type="ECO:0000313" key="8">
    <source>
        <dbReference type="Proteomes" id="UP000307749"/>
    </source>
</evidence>
<dbReference type="NCBIfam" id="TIGR00254">
    <property type="entry name" value="GGDEF"/>
    <property type="match status" value="1"/>
</dbReference>
<dbReference type="SMART" id="SM00267">
    <property type="entry name" value="GGDEF"/>
    <property type="match status" value="1"/>
</dbReference>
<evidence type="ECO:0000256" key="1">
    <source>
        <dbReference type="ARBA" id="ARBA00001946"/>
    </source>
</evidence>
<accession>A0A4S3KFR6</accession>
<evidence type="ECO:0000256" key="4">
    <source>
        <dbReference type="SAM" id="Coils"/>
    </source>
</evidence>
<dbReference type="InterPro" id="IPR000160">
    <property type="entry name" value="GGDEF_dom"/>
</dbReference>
<dbReference type="PROSITE" id="PS50887">
    <property type="entry name" value="GGDEF"/>
    <property type="match status" value="1"/>
</dbReference>
<evidence type="ECO:0000256" key="2">
    <source>
        <dbReference type="ARBA" id="ARBA00012528"/>
    </source>
</evidence>
<feature type="coiled-coil region" evidence="4">
    <location>
        <begin position="434"/>
        <end position="470"/>
    </location>
</feature>
<dbReference type="Proteomes" id="UP000307749">
    <property type="component" value="Unassembled WGS sequence"/>
</dbReference>
<dbReference type="CDD" id="cd01949">
    <property type="entry name" value="GGDEF"/>
    <property type="match status" value="1"/>
</dbReference>
<dbReference type="SUPFAM" id="SSF55073">
    <property type="entry name" value="Nucleotide cyclase"/>
    <property type="match status" value="1"/>
</dbReference>
<dbReference type="RefSeq" id="WP_081128479.1">
    <property type="nucleotide sequence ID" value="NZ_LDOS01000002.1"/>
</dbReference>
<evidence type="ECO:0000256" key="5">
    <source>
        <dbReference type="SAM" id="SignalP"/>
    </source>
</evidence>
<keyword evidence="8" id="KW-1185">Reference proteome</keyword>
<evidence type="ECO:0000256" key="3">
    <source>
        <dbReference type="ARBA" id="ARBA00034247"/>
    </source>
</evidence>
<keyword evidence="4" id="KW-0175">Coiled coil</keyword>
<feature type="domain" description="GGDEF" evidence="6">
    <location>
        <begin position="570"/>
        <end position="706"/>
    </location>
</feature>
<dbReference type="GO" id="GO:0052621">
    <property type="term" value="F:diguanylate cyclase activity"/>
    <property type="evidence" value="ECO:0007669"/>
    <property type="project" value="UniProtKB-EC"/>
</dbReference>
<dbReference type="Gene3D" id="3.30.70.270">
    <property type="match status" value="1"/>
</dbReference>
<dbReference type="Pfam" id="PF13424">
    <property type="entry name" value="TPR_12"/>
    <property type="match status" value="1"/>
</dbReference>
<dbReference type="Gene3D" id="1.25.40.10">
    <property type="entry name" value="Tetratricopeptide repeat domain"/>
    <property type="match status" value="2"/>
</dbReference>
<feature type="signal peptide" evidence="5">
    <location>
        <begin position="1"/>
        <end position="26"/>
    </location>
</feature>
<name>A0A4S3KFR6_9GAMM</name>
<dbReference type="InterPro" id="IPR050469">
    <property type="entry name" value="Diguanylate_Cyclase"/>
</dbReference>
<dbReference type="PANTHER" id="PTHR45138">
    <property type="entry name" value="REGULATORY COMPONENTS OF SENSORY TRANSDUCTION SYSTEM"/>
    <property type="match status" value="1"/>
</dbReference>
<proteinExistence type="predicted"/>
<dbReference type="InterPro" id="IPR019734">
    <property type="entry name" value="TPR_rpt"/>
</dbReference>
<keyword evidence="5" id="KW-0732">Signal</keyword>
<dbReference type="Pfam" id="PF00990">
    <property type="entry name" value="GGDEF"/>
    <property type="match status" value="1"/>
</dbReference>
<comment type="catalytic activity">
    <reaction evidence="3">
        <text>2 GTP = 3',3'-c-di-GMP + 2 diphosphate</text>
        <dbReference type="Rhea" id="RHEA:24898"/>
        <dbReference type="ChEBI" id="CHEBI:33019"/>
        <dbReference type="ChEBI" id="CHEBI:37565"/>
        <dbReference type="ChEBI" id="CHEBI:58805"/>
        <dbReference type="EC" id="2.7.7.65"/>
    </reaction>
</comment>
<dbReference type="STRING" id="993689.GCA_002077135_02675"/>
<dbReference type="EC" id="2.7.7.65" evidence="2"/>
<gene>
    <name evidence="7" type="ORF">B1806_15620</name>
</gene>
<dbReference type="SMART" id="SM00028">
    <property type="entry name" value="TPR"/>
    <property type="match status" value="5"/>
</dbReference>
<protein>
    <recommendedName>
        <fullName evidence="2">diguanylate cyclase</fullName>
        <ecNumber evidence="2">2.7.7.65</ecNumber>
    </recommendedName>
</protein>
<comment type="cofactor">
    <cofactor evidence="1">
        <name>Mg(2+)</name>
        <dbReference type="ChEBI" id="CHEBI:18420"/>
    </cofactor>
</comment>
<reference evidence="7 8" key="1">
    <citation type="submission" date="2017-02" db="EMBL/GenBank/DDBJ databases">
        <title>Whole genome sequencing of Metallibacterium scheffleri DSM 24874 (T).</title>
        <authorList>
            <person name="Kumar S."/>
            <person name="Patil P."/>
            <person name="Patil P.B."/>
        </authorList>
    </citation>
    <scope>NUCLEOTIDE SEQUENCE [LARGE SCALE GENOMIC DNA]</scope>
    <source>
        <strain evidence="7 8">DSM 24874</strain>
    </source>
</reference>
<dbReference type="OrthoDB" id="9813903at2"/>
<dbReference type="FunFam" id="3.30.70.270:FF:000001">
    <property type="entry name" value="Diguanylate cyclase domain protein"/>
    <property type="match status" value="1"/>
</dbReference>
<organism evidence="7 8">
    <name type="scientific">Metallibacterium scheffleri</name>
    <dbReference type="NCBI Taxonomy" id="993689"/>
    <lineage>
        <taxon>Bacteria</taxon>
        <taxon>Pseudomonadati</taxon>
        <taxon>Pseudomonadota</taxon>
        <taxon>Gammaproteobacteria</taxon>
        <taxon>Lysobacterales</taxon>
        <taxon>Rhodanobacteraceae</taxon>
        <taxon>Metallibacterium</taxon>
    </lineage>
</organism>
<dbReference type="EMBL" id="MWQO01000070">
    <property type="protein sequence ID" value="THD06784.1"/>
    <property type="molecule type" value="Genomic_DNA"/>
</dbReference>
<dbReference type="SUPFAM" id="SSF48452">
    <property type="entry name" value="TPR-like"/>
    <property type="match status" value="2"/>
</dbReference>
<dbReference type="InterPro" id="IPR029787">
    <property type="entry name" value="Nucleotide_cyclase"/>
</dbReference>
<evidence type="ECO:0000259" key="6">
    <source>
        <dbReference type="PROSITE" id="PS50887"/>
    </source>
</evidence>
<sequence length="740" mass="80887">MFRCWRTLSITGAWLVVAAYAGPATAASTAPAPARSAATADATSIAIVLARVQALQARNPAAALQAGLPAWQAGPPQGARIELGLHLIAAADAQQQPAQAVAIGARLLPAALTPTQRLRLLWHLCESMWATRDLARVRALEPQITALGSQLPGQAQAIAELWRKLSSSYLMLDDTRDALRTARIALATAPRHPSMVDYWANQLIAVVYVKSDELPKAIAALQAADRAGKALGLPDRVSLMLNFNALYMYAKNWPKAIEYGQRAMAAGPDPAQQVAILANVGGAYQELGDFPRAGATYAHALRIARAHQLPAPSLLNNMADLLQKQNQPAQALPLLQQAAREFERAGSTSEAATAYSNIGAALAGLGQHAAAERAYAKSLALFTAADDVQRRLELYPRMVDNLAALGRYRDALSVMRAYKKLHDVHVTVQSNTQMAKLEAVIELERRNAELAQAQREHDRQQAALVRAKALEQRQLLTTEAMLAALLLLAAVAALSIRQSRVRKCLNQSLAMKNAEIETQYRDLTRLHDTISRQSEEDALTGLRNRRYGQAWLERLAAAHLEARRKGSPLMPALVMLLDIDHFKKVNDRHGHEAGDHALKHFAGILRECSRQSDVLVRWGGEEFLWACPGTPISEAQHLFARVRERLQQTPLILRGDRVSLTVSMGFSLFPLWPEATGDWAFCLRMADTALYRAKTSGRDRWTGLIAGKLAQAMDHGRCAREDSVDELEARGCLTALAESV</sequence>